<evidence type="ECO:0000313" key="2">
    <source>
        <dbReference type="EMBL" id="BBP44939.1"/>
    </source>
</evidence>
<sequence>MFYALLGKVDSWVLAEKIHAENIVIAEEWQVIWELWPLWTLAFLGGVLAVLLLMKLASFGSAGADKTE</sequence>
<evidence type="ECO:0000313" key="3">
    <source>
        <dbReference type="Proteomes" id="UP000501726"/>
    </source>
</evidence>
<keyword evidence="1" id="KW-0812">Transmembrane</keyword>
<dbReference type="AlphaFoldDB" id="A0A6F8PS53"/>
<evidence type="ECO:0000256" key="1">
    <source>
        <dbReference type="SAM" id="Phobius"/>
    </source>
</evidence>
<feature type="transmembrane region" description="Helical" evidence="1">
    <location>
        <begin position="36"/>
        <end position="54"/>
    </location>
</feature>
<dbReference type="EMBL" id="AP021889">
    <property type="protein sequence ID" value="BBP44939.1"/>
    <property type="molecule type" value="Genomic_DNA"/>
</dbReference>
<protein>
    <submittedName>
        <fullName evidence="2">Uncharacterized protein</fullName>
    </submittedName>
</protein>
<proteinExistence type="predicted"/>
<keyword evidence="1" id="KW-1133">Transmembrane helix</keyword>
<keyword evidence="3" id="KW-1185">Reference proteome</keyword>
<gene>
    <name evidence="2" type="ORF">THMIRHAS_03120</name>
</gene>
<keyword evidence="1" id="KW-0472">Membrane</keyword>
<accession>A0A6F8PS53</accession>
<name>A0A6F8PS53_9GAMM</name>
<reference evidence="3" key="1">
    <citation type="submission" date="2019-11" db="EMBL/GenBank/DDBJ databases">
        <title>Isolation and characterization of two novel species in the genus Thiomicrorhabdus.</title>
        <authorList>
            <person name="Mochizuki J."/>
            <person name="Kojima H."/>
            <person name="Fukui M."/>
        </authorList>
    </citation>
    <scope>NUCLEOTIDE SEQUENCE [LARGE SCALE GENOMIC DNA]</scope>
    <source>
        <strain evidence="3">aks77</strain>
    </source>
</reference>
<dbReference type="Proteomes" id="UP000501726">
    <property type="component" value="Chromosome"/>
</dbReference>
<dbReference type="KEGG" id="tse:THMIRHAS_03120"/>
<organism evidence="2 3">
    <name type="scientific">Thiosulfatimonas sediminis</name>
    <dbReference type="NCBI Taxonomy" id="2675054"/>
    <lineage>
        <taxon>Bacteria</taxon>
        <taxon>Pseudomonadati</taxon>
        <taxon>Pseudomonadota</taxon>
        <taxon>Gammaproteobacteria</taxon>
        <taxon>Thiotrichales</taxon>
        <taxon>Piscirickettsiaceae</taxon>
        <taxon>Thiosulfatimonas</taxon>
    </lineage>
</organism>
<dbReference type="RefSeq" id="WP_173269857.1">
    <property type="nucleotide sequence ID" value="NZ_AP021889.1"/>
</dbReference>